<keyword evidence="3" id="KW-1185">Reference proteome</keyword>
<dbReference type="InterPro" id="IPR012349">
    <property type="entry name" value="Split_barrel_FMN-bd"/>
</dbReference>
<evidence type="ECO:0000313" key="2">
    <source>
        <dbReference type="EMBL" id="MFC4530005.1"/>
    </source>
</evidence>
<name>A0ABV9CB12_9ACTN</name>
<dbReference type="RefSeq" id="WP_380837226.1">
    <property type="nucleotide sequence ID" value="NZ_JBHSFP010000002.1"/>
</dbReference>
<dbReference type="EMBL" id="JBHSFP010000002">
    <property type="protein sequence ID" value="MFC4530005.1"/>
    <property type="molecule type" value="Genomic_DNA"/>
</dbReference>
<feature type="region of interest" description="Disordered" evidence="1">
    <location>
        <begin position="174"/>
        <end position="193"/>
    </location>
</feature>
<dbReference type="InterPro" id="IPR004378">
    <property type="entry name" value="F420H2_quin_Rdtase"/>
</dbReference>
<evidence type="ECO:0000256" key="1">
    <source>
        <dbReference type="SAM" id="MobiDB-lite"/>
    </source>
</evidence>
<comment type="caution">
    <text evidence="2">The sequence shown here is derived from an EMBL/GenBank/DDBJ whole genome shotgun (WGS) entry which is preliminary data.</text>
</comment>
<gene>
    <name evidence="2" type="ORF">ACFO60_04445</name>
</gene>
<evidence type="ECO:0000313" key="3">
    <source>
        <dbReference type="Proteomes" id="UP001596004"/>
    </source>
</evidence>
<dbReference type="Pfam" id="PF04075">
    <property type="entry name" value="F420H2_quin_red"/>
    <property type="match status" value="1"/>
</dbReference>
<protein>
    <submittedName>
        <fullName evidence="2">Nitroreductase/quinone reductase family protein</fullName>
    </submittedName>
</protein>
<reference evidence="3" key="1">
    <citation type="journal article" date="2019" name="Int. J. Syst. Evol. Microbiol.">
        <title>The Global Catalogue of Microorganisms (GCM) 10K type strain sequencing project: providing services to taxonomists for standard genome sequencing and annotation.</title>
        <authorList>
            <consortium name="The Broad Institute Genomics Platform"/>
            <consortium name="The Broad Institute Genome Sequencing Center for Infectious Disease"/>
            <person name="Wu L."/>
            <person name="Ma J."/>
        </authorList>
    </citation>
    <scope>NUCLEOTIDE SEQUENCE [LARGE SCALE GENOMIC DNA]</scope>
    <source>
        <strain evidence="3">CGMCC 4.7132</strain>
    </source>
</reference>
<organism evidence="2 3">
    <name type="scientific">Sphaerisporangium dianthi</name>
    <dbReference type="NCBI Taxonomy" id="1436120"/>
    <lineage>
        <taxon>Bacteria</taxon>
        <taxon>Bacillati</taxon>
        <taxon>Actinomycetota</taxon>
        <taxon>Actinomycetes</taxon>
        <taxon>Streptosporangiales</taxon>
        <taxon>Streptosporangiaceae</taxon>
        <taxon>Sphaerisporangium</taxon>
    </lineage>
</organism>
<dbReference type="Gene3D" id="2.30.110.10">
    <property type="entry name" value="Electron Transport, Fmn-binding Protein, Chain A"/>
    <property type="match status" value="1"/>
</dbReference>
<dbReference type="Proteomes" id="UP001596004">
    <property type="component" value="Unassembled WGS sequence"/>
</dbReference>
<sequence>METTQGSERFEEPTDYKGFKGRLYRVKRWMYRDGRPNLLARAMNHVSVLHFSSGILAPRNWMTLEVPGRRTGRLISLPVAVADHQGERYLVSMLGEEANWVRNVRAAGGRAVLRHRDRETVRLEEVDANLRAPILRRYLDCAPGARPHFPVDRRAPLDQFERIAARFPVFHITSERSERTEQGARASNKARRR</sequence>
<accession>A0ABV9CB12</accession>
<proteinExistence type="predicted"/>